<dbReference type="Proteomes" id="UP000322244">
    <property type="component" value="Unassembled WGS sequence"/>
</dbReference>
<dbReference type="OrthoDB" id="2594539at2"/>
<organism evidence="3 4">
    <name type="scientific">Antrihabitans cavernicola</name>
    <dbReference type="NCBI Taxonomy" id="2495913"/>
    <lineage>
        <taxon>Bacteria</taxon>
        <taxon>Bacillati</taxon>
        <taxon>Actinomycetota</taxon>
        <taxon>Actinomycetes</taxon>
        <taxon>Mycobacteriales</taxon>
        <taxon>Nocardiaceae</taxon>
        <taxon>Antrihabitans</taxon>
    </lineage>
</organism>
<proteinExistence type="predicted"/>
<evidence type="ECO:0000313" key="4">
    <source>
        <dbReference type="Proteomes" id="UP000322244"/>
    </source>
</evidence>
<evidence type="ECO:0000313" key="3">
    <source>
        <dbReference type="EMBL" id="KAA0016325.1"/>
    </source>
</evidence>
<protein>
    <submittedName>
        <fullName evidence="3">DUF559 domain-containing protein</fullName>
    </submittedName>
</protein>
<dbReference type="InterPro" id="IPR047216">
    <property type="entry name" value="Endonuclease_DUF559_bact"/>
</dbReference>
<name>A0A5A7S2Q4_9NOCA</name>
<feature type="domain" description="DUF559" evidence="2">
    <location>
        <begin position="148"/>
        <end position="242"/>
    </location>
</feature>
<reference evidence="3 4" key="1">
    <citation type="submission" date="2019-07" db="EMBL/GenBank/DDBJ databases">
        <title>Rhodococcus cavernicolus sp. nov., isolated from a cave.</title>
        <authorList>
            <person name="Lee S.D."/>
        </authorList>
    </citation>
    <scope>NUCLEOTIDE SEQUENCE [LARGE SCALE GENOMIC DNA]</scope>
    <source>
        <strain evidence="3 4">C1-24</strain>
    </source>
</reference>
<evidence type="ECO:0000259" key="2">
    <source>
        <dbReference type="Pfam" id="PF04480"/>
    </source>
</evidence>
<keyword evidence="4" id="KW-1185">Reference proteome</keyword>
<accession>A0A5A7S2Q4</accession>
<feature type="region of interest" description="Disordered" evidence="1">
    <location>
        <begin position="277"/>
        <end position="309"/>
    </location>
</feature>
<dbReference type="InterPro" id="IPR007569">
    <property type="entry name" value="DUF559"/>
</dbReference>
<dbReference type="Pfam" id="PF04480">
    <property type="entry name" value="DUF559"/>
    <property type="match status" value="1"/>
</dbReference>
<evidence type="ECO:0000256" key="1">
    <source>
        <dbReference type="SAM" id="MobiDB-lite"/>
    </source>
</evidence>
<dbReference type="PANTHER" id="PTHR38590">
    <property type="entry name" value="BLL0828 PROTEIN"/>
    <property type="match status" value="1"/>
</dbReference>
<dbReference type="EMBL" id="VLNY01000029">
    <property type="protein sequence ID" value="KAA0016325.1"/>
    <property type="molecule type" value="Genomic_DNA"/>
</dbReference>
<dbReference type="AlphaFoldDB" id="A0A5A7S2Q4"/>
<gene>
    <name evidence="3" type="ORF">FOY51_26510</name>
</gene>
<dbReference type="Gene3D" id="3.40.960.10">
    <property type="entry name" value="VSR Endonuclease"/>
    <property type="match status" value="1"/>
</dbReference>
<comment type="caution">
    <text evidence="3">The sequence shown here is derived from an EMBL/GenBank/DDBJ whole genome shotgun (WGS) entry which is preliminary data.</text>
</comment>
<sequence length="359" mass="40992">MLPAIYSIGEPTGLGRCFAVTQWQPHAVLSHRTAAWLHGWLPEPSLIEATIPRSCRVRTSVRWVHLYRRDLDSLEIAESWSMPTTSHDQTLFDCIAVCRSDELAKLVDDQLTRSVSREALQLLRKKKVKQWGTVEVDRQLRIAAVHSASEPERMLARALNSRCFPLLANLPVGRYIGDFVDERGRVVVEVDGREFHSDPTTFRNDRRRQNWLVSEGWLVLRYAAYHVLADPDAVADEVIRVVRRRRHLRRLPFDATRNCPSATMSAGGGHVEICGTRSAAGAGRSGDRRPAPRSRRRGRSAGQRADSRPRRIGAVHCCSCPRRDRPRIRADRFTRHSCRNPRRRCGYLCDRRTAAIRRS</sequence>
<dbReference type="PANTHER" id="PTHR38590:SF1">
    <property type="entry name" value="BLL0828 PROTEIN"/>
    <property type="match status" value="1"/>
</dbReference>
<dbReference type="InterPro" id="IPR011335">
    <property type="entry name" value="Restrct_endonuc-II-like"/>
</dbReference>
<dbReference type="SUPFAM" id="SSF52980">
    <property type="entry name" value="Restriction endonuclease-like"/>
    <property type="match status" value="1"/>
</dbReference>